<accession>A0A259TWQ3</accession>
<comment type="caution">
    <text evidence="2">The sequence shown here is derived from an EMBL/GenBank/DDBJ whole genome shotgun (WGS) entry which is preliminary data.</text>
</comment>
<keyword evidence="1" id="KW-0732">Signal</keyword>
<proteinExistence type="predicted"/>
<evidence type="ECO:0008006" key="4">
    <source>
        <dbReference type="Google" id="ProtNLM"/>
    </source>
</evidence>
<dbReference type="InParanoid" id="A0A259TWQ3"/>
<dbReference type="Proteomes" id="UP000216446">
    <property type="component" value="Unassembled WGS sequence"/>
</dbReference>
<gene>
    <name evidence="2" type="ORF">BSZ36_03870</name>
</gene>
<sequence length="228" mass="24223">MPASPRFFLVAALALGACADPEPPPPPPEASVPTFRGSFVPVDDGRHVPGFPRFRSELRDAVARKDTAAFLGLVAAGARLSFGDEPGGPEGFRTMWFSGDPPEGRDPWRVLAGVLDAGSVEEDEAVTAPFVYGLWPGEEDPFSNVAIVSENVPAREGPSMSAPIVARLSHIIVPALSPPSGGWRMVRLPDSTVAYVASQKALSPVGYRAAFWEDGGGRWRLQSFLAGD</sequence>
<evidence type="ECO:0000313" key="3">
    <source>
        <dbReference type="Proteomes" id="UP000216446"/>
    </source>
</evidence>
<dbReference type="PROSITE" id="PS51257">
    <property type="entry name" value="PROKAR_LIPOPROTEIN"/>
    <property type="match status" value="1"/>
</dbReference>
<reference evidence="2 3" key="1">
    <citation type="submission" date="2016-11" db="EMBL/GenBank/DDBJ databases">
        <title>Study of marine rhodopsin-containing bacteria.</title>
        <authorList>
            <person name="Yoshizawa S."/>
            <person name="Kumagai Y."/>
            <person name="Kogure K."/>
        </authorList>
    </citation>
    <scope>NUCLEOTIDE SEQUENCE [LARGE SCALE GENOMIC DNA]</scope>
    <source>
        <strain evidence="2 3">SG-29</strain>
    </source>
</reference>
<organism evidence="2 3">
    <name type="scientific">Rubricoccus marinus</name>
    <dbReference type="NCBI Taxonomy" id="716817"/>
    <lineage>
        <taxon>Bacteria</taxon>
        <taxon>Pseudomonadati</taxon>
        <taxon>Rhodothermota</taxon>
        <taxon>Rhodothermia</taxon>
        <taxon>Rhodothermales</taxon>
        <taxon>Rubricoccaceae</taxon>
        <taxon>Rubricoccus</taxon>
    </lineage>
</organism>
<dbReference type="EMBL" id="MQWB01000001">
    <property type="protein sequence ID" value="OZC02199.1"/>
    <property type="molecule type" value="Genomic_DNA"/>
</dbReference>
<dbReference type="OrthoDB" id="1524366at2"/>
<feature type="signal peptide" evidence="1">
    <location>
        <begin position="1"/>
        <end position="19"/>
    </location>
</feature>
<keyword evidence="3" id="KW-1185">Reference proteome</keyword>
<dbReference type="RefSeq" id="WP_094546200.1">
    <property type="nucleotide sequence ID" value="NZ_MQWB01000001.1"/>
</dbReference>
<dbReference type="AlphaFoldDB" id="A0A259TWQ3"/>
<evidence type="ECO:0000313" key="2">
    <source>
        <dbReference type="EMBL" id="OZC02199.1"/>
    </source>
</evidence>
<evidence type="ECO:0000256" key="1">
    <source>
        <dbReference type="SAM" id="SignalP"/>
    </source>
</evidence>
<name>A0A259TWQ3_9BACT</name>
<protein>
    <recommendedName>
        <fullName evidence="4">SH3b domain-containing protein</fullName>
    </recommendedName>
</protein>
<feature type="chain" id="PRO_5012537028" description="SH3b domain-containing protein" evidence="1">
    <location>
        <begin position="20"/>
        <end position="228"/>
    </location>
</feature>